<evidence type="ECO:0000313" key="4">
    <source>
        <dbReference type="Proteomes" id="UP000323337"/>
    </source>
</evidence>
<feature type="repeat" description="TPR" evidence="1">
    <location>
        <begin position="153"/>
        <end position="186"/>
    </location>
</feature>
<dbReference type="AlphaFoldDB" id="A0A5D0MQW3"/>
<name>A0A5D0MQW3_FLESI</name>
<dbReference type="PROSITE" id="PS50005">
    <property type="entry name" value="TPR"/>
    <property type="match status" value="2"/>
</dbReference>
<dbReference type="Proteomes" id="UP000323337">
    <property type="component" value="Unassembled WGS sequence"/>
</dbReference>
<evidence type="ECO:0000256" key="1">
    <source>
        <dbReference type="PROSITE-ProRule" id="PRU00339"/>
    </source>
</evidence>
<organism evidence="3 4">
    <name type="scientific">Flexistipes sinusarabici</name>
    <dbReference type="NCBI Taxonomy" id="2352"/>
    <lineage>
        <taxon>Bacteria</taxon>
        <taxon>Pseudomonadati</taxon>
        <taxon>Deferribacterota</taxon>
        <taxon>Deferribacteres</taxon>
        <taxon>Deferribacterales</taxon>
        <taxon>Flexistipitaceae</taxon>
        <taxon>Flexistipes</taxon>
    </lineage>
</organism>
<dbReference type="PANTHER" id="PTHR12558">
    <property type="entry name" value="CELL DIVISION CYCLE 16,23,27"/>
    <property type="match status" value="1"/>
</dbReference>
<dbReference type="Pfam" id="PF12895">
    <property type="entry name" value="ANAPC3"/>
    <property type="match status" value="1"/>
</dbReference>
<sequence>MNTRKSFNEKKFVNRFMEKIEKAINNEEFDKAEISIKRALKNATFDVSSKSLLYSYLGRINFLKGKFDTSKRFLNSALRLNSRNEDANFYLSNLYMSEQDVNKALSYIEKNLSISPGKFSYLIQRAWCLILLDRYEEAENIYKKLQSFRGIDPQGFIDLGMAYILKGEFKDAKKVIFNALSNFPENIFVESAFYEMREIEENLYFYRKELFFKKLHLIPYRQKIYSSALRKTVEGMTLRGYFQFEIERASDFIVTLSSKGLDISKAEGLAAAVEFFISDFIGESESIKKVIVNYYNTTLYQLKKNLDLIRTEASKELEELNNELMSYYELNIDYFFDNTDPEGDDE</sequence>
<dbReference type="EMBL" id="VSIV01000070">
    <property type="protein sequence ID" value="TYB34143.1"/>
    <property type="molecule type" value="Genomic_DNA"/>
</dbReference>
<dbReference type="RefSeq" id="WP_303700403.1">
    <property type="nucleotide sequence ID" value="NZ_VSIV01000070.1"/>
</dbReference>
<dbReference type="SUPFAM" id="SSF48452">
    <property type="entry name" value="TPR-like"/>
    <property type="match status" value="1"/>
</dbReference>
<feature type="coiled-coil region" evidence="2">
    <location>
        <begin position="303"/>
        <end position="330"/>
    </location>
</feature>
<dbReference type="InterPro" id="IPR011990">
    <property type="entry name" value="TPR-like_helical_dom_sf"/>
</dbReference>
<reference evidence="3 4" key="1">
    <citation type="submission" date="2019-08" db="EMBL/GenBank/DDBJ databases">
        <title>Genomic characterization of a novel candidate phylum (ARYD3) from a high temperature, high salinity tertiary oil reservoir in north central Oklahoma, USA.</title>
        <authorList>
            <person name="Youssef N.H."/>
            <person name="Yadav A."/>
            <person name="Elshahed M.S."/>
        </authorList>
    </citation>
    <scope>NUCLEOTIDE SEQUENCE [LARGE SCALE GENOMIC DNA]</scope>
    <source>
        <strain evidence="3">ARYD1</strain>
    </source>
</reference>
<keyword evidence="1" id="KW-0802">TPR repeat</keyword>
<gene>
    <name evidence="3" type="ORF">FXF49_02850</name>
</gene>
<proteinExistence type="predicted"/>
<dbReference type="SMART" id="SM00028">
    <property type="entry name" value="TPR"/>
    <property type="match status" value="4"/>
</dbReference>
<keyword evidence="2" id="KW-0175">Coiled coil</keyword>
<protein>
    <submittedName>
        <fullName evidence="3">Uncharacterized protein</fullName>
    </submittedName>
</protein>
<dbReference type="PANTHER" id="PTHR12558:SF13">
    <property type="entry name" value="CELL DIVISION CYCLE PROTEIN 27 HOMOLOG"/>
    <property type="match status" value="1"/>
</dbReference>
<dbReference type="Gene3D" id="1.25.40.10">
    <property type="entry name" value="Tetratricopeptide repeat domain"/>
    <property type="match status" value="1"/>
</dbReference>
<dbReference type="InterPro" id="IPR019734">
    <property type="entry name" value="TPR_rpt"/>
</dbReference>
<feature type="repeat" description="TPR" evidence="1">
    <location>
        <begin position="85"/>
        <end position="118"/>
    </location>
</feature>
<evidence type="ECO:0000256" key="2">
    <source>
        <dbReference type="SAM" id="Coils"/>
    </source>
</evidence>
<evidence type="ECO:0000313" key="3">
    <source>
        <dbReference type="EMBL" id="TYB34143.1"/>
    </source>
</evidence>
<accession>A0A5D0MQW3</accession>
<comment type="caution">
    <text evidence="3">The sequence shown here is derived from an EMBL/GenBank/DDBJ whole genome shotgun (WGS) entry which is preliminary data.</text>
</comment>